<proteinExistence type="predicted"/>
<feature type="compositionally biased region" description="Polar residues" evidence="1">
    <location>
        <begin position="65"/>
        <end position="77"/>
    </location>
</feature>
<dbReference type="AlphaFoldDB" id="A0A9D3PI12"/>
<dbReference type="OrthoDB" id="10023351at2759"/>
<feature type="compositionally biased region" description="Basic and acidic residues" evidence="1">
    <location>
        <begin position="1"/>
        <end position="18"/>
    </location>
</feature>
<reference evidence="2" key="1">
    <citation type="submission" date="2021-01" db="EMBL/GenBank/DDBJ databases">
        <authorList>
            <person name="Zahm M."/>
            <person name="Roques C."/>
            <person name="Cabau C."/>
            <person name="Klopp C."/>
            <person name="Donnadieu C."/>
            <person name="Jouanno E."/>
            <person name="Lampietro C."/>
            <person name="Louis A."/>
            <person name="Herpin A."/>
            <person name="Echchiki A."/>
            <person name="Berthelot C."/>
            <person name="Parey E."/>
            <person name="Roest-Crollius H."/>
            <person name="Braasch I."/>
            <person name="Postlethwait J."/>
            <person name="Bobe J."/>
            <person name="Montfort J."/>
            <person name="Bouchez O."/>
            <person name="Begum T."/>
            <person name="Mejri S."/>
            <person name="Adams A."/>
            <person name="Chen W.-J."/>
            <person name="Guiguen Y."/>
        </authorList>
    </citation>
    <scope>NUCLEOTIDE SEQUENCE</scope>
    <source>
        <strain evidence="2">YG-15Mar2019-1</strain>
        <tissue evidence="2">Brain</tissue>
    </source>
</reference>
<organism evidence="2 3">
    <name type="scientific">Megalops atlanticus</name>
    <name type="common">Tarpon</name>
    <name type="synonym">Clupea gigantea</name>
    <dbReference type="NCBI Taxonomy" id="7932"/>
    <lineage>
        <taxon>Eukaryota</taxon>
        <taxon>Metazoa</taxon>
        <taxon>Chordata</taxon>
        <taxon>Craniata</taxon>
        <taxon>Vertebrata</taxon>
        <taxon>Euteleostomi</taxon>
        <taxon>Actinopterygii</taxon>
        <taxon>Neopterygii</taxon>
        <taxon>Teleostei</taxon>
        <taxon>Elopiformes</taxon>
        <taxon>Megalopidae</taxon>
        <taxon>Megalops</taxon>
    </lineage>
</organism>
<accession>A0A9D3PI12</accession>
<comment type="caution">
    <text evidence="2">The sequence shown here is derived from an EMBL/GenBank/DDBJ whole genome shotgun (WGS) entry which is preliminary data.</text>
</comment>
<evidence type="ECO:0000256" key="1">
    <source>
        <dbReference type="SAM" id="MobiDB-lite"/>
    </source>
</evidence>
<evidence type="ECO:0000313" key="3">
    <source>
        <dbReference type="Proteomes" id="UP001046870"/>
    </source>
</evidence>
<dbReference type="EMBL" id="JAFDVH010000019">
    <property type="protein sequence ID" value="KAG7459626.1"/>
    <property type="molecule type" value="Genomic_DNA"/>
</dbReference>
<feature type="compositionally biased region" description="Basic and acidic residues" evidence="1">
    <location>
        <begin position="54"/>
        <end position="64"/>
    </location>
</feature>
<dbReference type="Proteomes" id="UP001046870">
    <property type="component" value="Chromosome 19"/>
</dbReference>
<evidence type="ECO:0000313" key="2">
    <source>
        <dbReference type="EMBL" id="KAG7459626.1"/>
    </source>
</evidence>
<protein>
    <submittedName>
        <fullName evidence="2">Uncharacterized protein</fullName>
    </submittedName>
</protein>
<gene>
    <name evidence="2" type="ORF">MATL_G00212710</name>
</gene>
<name>A0A9D3PI12_MEGAT</name>
<keyword evidence="3" id="KW-1185">Reference proteome</keyword>
<feature type="region of interest" description="Disordered" evidence="1">
    <location>
        <begin position="1"/>
        <end position="77"/>
    </location>
</feature>
<sequence>MSAMHWEARRRQAMLDRRSRSKQLKQDPAQLSPTEKNDPNETVQPPAVRCCVHCKGEPDSDVQHSNRYNSIHYTQQW</sequence>